<proteinExistence type="predicted"/>
<accession>A0ABN7VZQ9</accession>
<feature type="region of interest" description="Disordered" evidence="1">
    <location>
        <begin position="1"/>
        <end position="29"/>
    </location>
</feature>
<evidence type="ECO:0000256" key="1">
    <source>
        <dbReference type="SAM" id="MobiDB-lite"/>
    </source>
</evidence>
<feature type="compositionally biased region" description="Polar residues" evidence="1">
    <location>
        <begin position="15"/>
        <end position="26"/>
    </location>
</feature>
<protein>
    <submittedName>
        <fullName evidence="2">43139_t:CDS:1</fullName>
    </submittedName>
</protein>
<evidence type="ECO:0000313" key="2">
    <source>
        <dbReference type="EMBL" id="CAG8807932.1"/>
    </source>
</evidence>
<feature type="compositionally biased region" description="Acidic residues" evidence="1">
    <location>
        <begin position="1"/>
        <end position="12"/>
    </location>
</feature>
<sequence>EVEDSSVSEEEEKNTATNSSNTPSLTKNKKARQFSEIWDYFIKGIEKSYGHYKQKENQIIFVKKKNSTPVSQTSITSHFSSNHLLPKATINQLDQKITKAWIMAGVPFDVIENLFIIDMFKEFLLAYNPLLRITLSG</sequence>
<organism evidence="2 3">
    <name type="scientific">Gigaspora margarita</name>
    <dbReference type="NCBI Taxonomy" id="4874"/>
    <lineage>
        <taxon>Eukaryota</taxon>
        <taxon>Fungi</taxon>
        <taxon>Fungi incertae sedis</taxon>
        <taxon>Mucoromycota</taxon>
        <taxon>Glomeromycotina</taxon>
        <taxon>Glomeromycetes</taxon>
        <taxon>Diversisporales</taxon>
        <taxon>Gigasporaceae</taxon>
        <taxon>Gigaspora</taxon>
    </lineage>
</organism>
<dbReference type="EMBL" id="CAJVQB010026140">
    <property type="protein sequence ID" value="CAG8807932.1"/>
    <property type="molecule type" value="Genomic_DNA"/>
</dbReference>
<comment type="caution">
    <text evidence="2">The sequence shown here is derived from an EMBL/GenBank/DDBJ whole genome shotgun (WGS) entry which is preliminary data.</text>
</comment>
<dbReference type="Proteomes" id="UP000789901">
    <property type="component" value="Unassembled WGS sequence"/>
</dbReference>
<evidence type="ECO:0000313" key="3">
    <source>
        <dbReference type="Proteomes" id="UP000789901"/>
    </source>
</evidence>
<reference evidence="2 3" key="1">
    <citation type="submission" date="2021-06" db="EMBL/GenBank/DDBJ databases">
        <authorList>
            <person name="Kallberg Y."/>
            <person name="Tangrot J."/>
            <person name="Rosling A."/>
        </authorList>
    </citation>
    <scope>NUCLEOTIDE SEQUENCE [LARGE SCALE GENOMIC DNA]</scope>
    <source>
        <strain evidence="2 3">120-4 pot B 10/14</strain>
    </source>
</reference>
<feature type="non-terminal residue" evidence="2">
    <location>
        <position position="1"/>
    </location>
</feature>
<name>A0ABN7VZQ9_GIGMA</name>
<gene>
    <name evidence="2" type="ORF">GMARGA_LOCUS24610</name>
</gene>
<keyword evidence="3" id="KW-1185">Reference proteome</keyword>